<dbReference type="SMART" id="SM00342">
    <property type="entry name" value="HTH_ARAC"/>
    <property type="match status" value="1"/>
</dbReference>
<proteinExistence type="predicted"/>
<dbReference type="InterPro" id="IPR009057">
    <property type="entry name" value="Homeodomain-like_sf"/>
</dbReference>
<dbReference type="InterPro" id="IPR032687">
    <property type="entry name" value="AraC-type_N"/>
</dbReference>
<keyword evidence="3" id="KW-0804">Transcription</keyword>
<dbReference type="SUPFAM" id="SSF46689">
    <property type="entry name" value="Homeodomain-like"/>
    <property type="match status" value="1"/>
</dbReference>
<keyword evidence="2" id="KW-0238">DNA-binding</keyword>
<gene>
    <name evidence="5" type="ORF">RI845_10605</name>
</gene>
<dbReference type="Gene3D" id="1.10.10.60">
    <property type="entry name" value="Homeodomain-like"/>
    <property type="match status" value="1"/>
</dbReference>
<feature type="domain" description="HTH araC/xylS-type" evidence="4">
    <location>
        <begin position="228"/>
        <end position="326"/>
    </location>
</feature>
<accession>A0ABY9TGQ3</accession>
<dbReference type="Pfam" id="PF12833">
    <property type="entry name" value="HTH_18"/>
    <property type="match status" value="1"/>
</dbReference>
<dbReference type="Pfam" id="PF12625">
    <property type="entry name" value="Arabinose_bd"/>
    <property type="match status" value="1"/>
</dbReference>
<dbReference type="InterPro" id="IPR020449">
    <property type="entry name" value="Tscrpt_reg_AraC-type_HTH"/>
</dbReference>
<dbReference type="PANTHER" id="PTHR47894">
    <property type="entry name" value="HTH-TYPE TRANSCRIPTIONAL REGULATOR GADX"/>
    <property type="match status" value="1"/>
</dbReference>
<evidence type="ECO:0000313" key="5">
    <source>
        <dbReference type="EMBL" id="WNC66980.1"/>
    </source>
</evidence>
<dbReference type="RefSeq" id="WP_348386144.1">
    <property type="nucleotide sequence ID" value="NZ_CP134146.1"/>
</dbReference>
<reference evidence="6" key="1">
    <citation type="submission" date="2023-09" db="EMBL/GenBank/DDBJ databases">
        <authorList>
            <person name="Li S."/>
            <person name="Li X."/>
            <person name="Zhang C."/>
            <person name="Zhao Z."/>
        </authorList>
    </citation>
    <scope>NUCLEOTIDE SEQUENCE [LARGE SCALE GENOMIC DNA]</scope>
    <source>
        <strain evidence="6">SQ345</strain>
    </source>
</reference>
<name>A0ABY9TGQ3_9GAMM</name>
<dbReference type="InterPro" id="IPR018060">
    <property type="entry name" value="HTH_AraC"/>
</dbReference>
<evidence type="ECO:0000256" key="2">
    <source>
        <dbReference type="ARBA" id="ARBA00023125"/>
    </source>
</evidence>
<protein>
    <submittedName>
        <fullName evidence="5">Helix-turn-helix domain-containing protein</fullName>
    </submittedName>
</protein>
<evidence type="ECO:0000259" key="4">
    <source>
        <dbReference type="PROSITE" id="PS01124"/>
    </source>
</evidence>
<organism evidence="5 6">
    <name type="scientific">Thalassotalea nanhaiensis</name>
    <dbReference type="NCBI Taxonomy" id="3065648"/>
    <lineage>
        <taxon>Bacteria</taxon>
        <taxon>Pseudomonadati</taxon>
        <taxon>Pseudomonadota</taxon>
        <taxon>Gammaproteobacteria</taxon>
        <taxon>Alteromonadales</taxon>
        <taxon>Colwelliaceae</taxon>
        <taxon>Thalassotalea</taxon>
    </lineage>
</organism>
<sequence length="327" mass="37410">MKTLHLINAESLLPIISYVKLQKLDVTALLRESGLPFDLADADCSIKAVANYQYWQFIHLCQKQLNWPDFGYRMAKDIKLASMKPIFKTVCDKSLTLHDGLIMLIRFMSHLSTHATYDLAYQKSGVWFYGTGVEIESDALKPLEQMSLANMIGFVRYYLGDTWQPEAITIQHQDSSGETRKYFPQALVTELQAKTGIFINTAHVGSINARFNLASMLADSDLNVNFSKKLYQVLSQYAGLGFPTINKLSELIGLSLRQIQRRLVKEEVSYREILNQVKFDIARKQLSQSNTKIIDISQQLDYTDASHFSRAFKKMANMSPKQYREIH</sequence>
<dbReference type="PRINTS" id="PR00032">
    <property type="entry name" value="HTHARAC"/>
</dbReference>
<keyword evidence="6" id="KW-1185">Reference proteome</keyword>
<keyword evidence="1" id="KW-0805">Transcription regulation</keyword>
<dbReference type="PROSITE" id="PS01124">
    <property type="entry name" value="HTH_ARAC_FAMILY_2"/>
    <property type="match status" value="1"/>
</dbReference>
<evidence type="ECO:0000256" key="1">
    <source>
        <dbReference type="ARBA" id="ARBA00023015"/>
    </source>
</evidence>
<dbReference type="PANTHER" id="PTHR47894:SF4">
    <property type="entry name" value="HTH-TYPE TRANSCRIPTIONAL REGULATOR GADX"/>
    <property type="match status" value="1"/>
</dbReference>
<evidence type="ECO:0000256" key="3">
    <source>
        <dbReference type="ARBA" id="ARBA00023163"/>
    </source>
</evidence>
<evidence type="ECO:0000313" key="6">
    <source>
        <dbReference type="Proteomes" id="UP001248581"/>
    </source>
</evidence>
<dbReference type="Proteomes" id="UP001248581">
    <property type="component" value="Chromosome"/>
</dbReference>
<dbReference type="EMBL" id="CP134146">
    <property type="protein sequence ID" value="WNC66980.1"/>
    <property type="molecule type" value="Genomic_DNA"/>
</dbReference>